<dbReference type="EMBL" id="MK500334">
    <property type="protein sequence ID" value="QBK86618.1"/>
    <property type="molecule type" value="Genomic_DNA"/>
</dbReference>
<accession>A0A481YTT4</accession>
<gene>
    <name evidence="1" type="ORF">LCMAC102_04140</name>
</gene>
<organism evidence="1">
    <name type="scientific">Marseillevirus LCMAC102</name>
    <dbReference type="NCBI Taxonomy" id="2506603"/>
    <lineage>
        <taxon>Viruses</taxon>
        <taxon>Varidnaviria</taxon>
        <taxon>Bamfordvirae</taxon>
        <taxon>Nucleocytoviricota</taxon>
        <taxon>Megaviricetes</taxon>
        <taxon>Pimascovirales</taxon>
        <taxon>Pimascovirales incertae sedis</taxon>
        <taxon>Marseilleviridae</taxon>
    </lineage>
</organism>
<proteinExistence type="predicted"/>
<sequence length="193" mass="22759">MQENVEIRDTQNSAQTLEDFDSSVVKILGQVDYIALNTNYGSRLLLDSKSDEPNFRFKLPPNCKDEKYSEWVDWLSDREPEEYDCEMDEEYEGETNTDKDYYRVVLLSDSYCKKGLYLFTEDAKELIQFSNFHGVIVFRRTDKKAMNISQYMKFADSINIGYCSFNPCWHDNMCILILPNGKTMLYVNYDCYL</sequence>
<evidence type="ECO:0000313" key="1">
    <source>
        <dbReference type="EMBL" id="QBK86618.1"/>
    </source>
</evidence>
<protein>
    <submittedName>
        <fullName evidence="1">Uncharacterized protein</fullName>
    </submittedName>
</protein>
<name>A0A481YTT4_9VIRU</name>
<reference evidence="1" key="1">
    <citation type="journal article" date="2019" name="MBio">
        <title>Virus Genomes from Deep Sea Sediments Expand the Ocean Megavirome and Support Independent Origins of Viral Gigantism.</title>
        <authorList>
            <person name="Backstrom D."/>
            <person name="Yutin N."/>
            <person name="Jorgensen S.L."/>
            <person name="Dharamshi J."/>
            <person name="Homa F."/>
            <person name="Zaremba-Niedwiedzka K."/>
            <person name="Spang A."/>
            <person name="Wolf Y.I."/>
            <person name="Koonin E.V."/>
            <person name="Ettema T.J."/>
        </authorList>
    </citation>
    <scope>NUCLEOTIDE SEQUENCE</scope>
</reference>